<gene>
    <name evidence="1" type="ORF">CA984_31165</name>
</gene>
<dbReference type="Gene3D" id="3.40.50.1010">
    <property type="entry name" value="5'-nuclease"/>
    <property type="match status" value="1"/>
</dbReference>
<name>A0A243RBW3_9ACTN</name>
<protein>
    <recommendedName>
        <fullName evidence="3">PIN domain-containing protein</fullName>
    </recommendedName>
</protein>
<dbReference type="SUPFAM" id="SSF88723">
    <property type="entry name" value="PIN domain-like"/>
    <property type="match status" value="1"/>
</dbReference>
<reference evidence="1 2" key="1">
    <citation type="submission" date="2017-05" db="EMBL/GenBank/DDBJ databases">
        <title>Biotechnological potential of actinobacteria isolated from South African environments.</title>
        <authorList>
            <person name="Le Roes-Hill M."/>
            <person name="Prins A."/>
            <person name="Durrell K.A."/>
        </authorList>
    </citation>
    <scope>NUCLEOTIDE SEQUENCE [LARGE SCALE GENOMIC DNA]</scope>
    <source>
        <strain evidence="1">M26</strain>
    </source>
</reference>
<evidence type="ECO:0000313" key="1">
    <source>
        <dbReference type="EMBL" id="OUC92135.1"/>
    </source>
</evidence>
<keyword evidence="2" id="KW-1185">Reference proteome</keyword>
<organism evidence="1 2">
    <name type="scientific">Streptosporangium minutum</name>
    <dbReference type="NCBI Taxonomy" id="569862"/>
    <lineage>
        <taxon>Bacteria</taxon>
        <taxon>Bacillati</taxon>
        <taxon>Actinomycetota</taxon>
        <taxon>Actinomycetes</taxon>
        <taxon>Streptosporangiales</taxon>
        <taxon>Streptosporangiaceae</taxon>
        <taxon>Streptosporangium</taxon>
    </lineage>
</organism>
<dbReference type="InterPro" id="IPR029060">
    <property type="entry name" value="PIN-like_dom_sf"/>
</dbReference>
<evidence type="ECO:0000313" key="2">
    <source>
        <dbReference type="Proteomes" id="UP000194761"/>
    </source>
</evidence>
<dbReference type="EMBL" id="NGFP01000186">
    <property type="protein sequence ID" value="OUC92135.1"/>
    <property type="molecule type" value="Genomic_DNA"/>
</dbReference>
<dbReference type="Proteomes" id="UP000194761">
    <property type="component" value="Unassembled WGS sequence"/>
</dbReference>
<comment type="caution">
    <text evidence="1">The sequence shown here is derived from an EMBL/GenBank/DDBJ whole genome shotgun (WGS) entry which is preliminary data.</text>
</comment>
<dbReference type="RefSeq" id="WP_086577074.1">
    <property type="nucleotide sequence ID" value="NZ_NGFP01000186.1"/>
</dbReference>
<dbReference type="AlphaFoldDB" id="A0A243RBW3"/>
<sequence length="144" mass="14948">MADEPLGSVVLDATVLMECARGDLAAISLVQHLDAGKTSIVVPVLAATGAAIEVGVGEGAEVIRGLCTMESVHLAGLSHADAAIWLAGVRRELESCGSLTDAHIAAEALIHGCPIVTMDHLRWDAMVRDLSGQITVIEVTDLTE</sequence>
<proteinExistence type="predicted"/>
<evidence type="ECO:0008006" key="3">
    <source>
        <dbReference type="Google" id="ProtNLM"/>
    </source>
</evidence>
<accession>A0A243RBW3</accession>